<dbReference type="Pfam" id="PF00112">
    <property type="entry name" value="Peptidase_C1"/>
    <property type="match status" value="1"/>
</dbReference>
<dbReference type="Gene3D" id="3.90.70.10">
    <property type="entry name" value="Cysteine proteinases"/>
    <property type="match status" value="1"/>
</dbReference>
<keyword evidence="3" id="KW-1185">Reference proteome</keyword>
<evidence type="ECO:0000259" key="1">
    <source>
        <dbReference type="SMART" id="SM00645"/>
    </source>
</evidence>
<dbReference type="SMART" id="SM00645">
    <property type="entry name" value="Pept_C1"/>
    <property type="match status" value="1"/>
</dbReference>
<dbReference type="InterPro" id="IPR025660">
    <property type="entry name" value="Pept_his_AS"/>
</dbReference>
<dbReference type="CDD" id="cd02619">
    <property type="entry name" value="Peptidase_C1"/>
    <property type="match status" value="1"/>
</dbReference>
<dbReference type="InterPro" id="IPR038765">
    <property type="entry name" value="Papain-like_cys_pep_sf"/>
</dbReference>
<name>A0ABW1Z7W8_9BACT</name>
<gene>
    <name evidence="2" type="ORF">ACFQBQ_08135</name>
</gene>
<organism evidence="2 3">
    <name type="scientific">Granulicella cerasi</name>
    <dbReference type="NCBI Taxonomy" id="741063"/>
    <lineage>
        <taxon>Bacteria</taxon>
        <taxon>Pseudomonadati</taxon>
        <taxon>Acidobacteriota</taxon>
        <taxon>Terriglobia</taxon>
        <taxon>Terriglobales</taxon>
        <taxon>Acidobacteriaceae</taxon>
        <taxon>Granulicella</taxon>
    </lineage>
</organism>
<evidence type="ECO:0000313" key="3">
    <source>
        <dbReference type="Proteomes" id="UP001596391"/>
    </source>
</evidence>
<dbReference type="RefSeq" id="WP_263371913.1">
    <property type="nucleotide sequence ID" value="NZ_JAGSYD010000003.1"/>
</dbReference>
<dbReference type="EMBL" id="JBHSWI010000001">
    <property type="protein sequence ID" value="MFC6645552.1"/>
    <property type="molecule type" value="Genomic_DNA"/>
</dbReference>
<proteinExistence type="predicted"/>
<protein>
    <submittedName>
        <fullName evidence="2">C1 family peptidase</fullName>
    </submittedName>
</protein>
<evidence type="ECO:0000313" key="2">
    <source>
        <dbReference type="EMBL" id="MFC6645552.1"/>
    </source>
</evidence>
<reference evidence="3" key="1">
    <citation type="journal article" date="2019" name="Int. J. Syst. Evol. Microbiol.">
        <title>The Global Catalogue of Microorganisms (GCM) 10K type strain sequencing project: providing services to taxonomists for standard genome sequencing and annotation.</title>
        <authorList>
            <consortium name="The Broad Institute Genomics Platform"/>
            <consortium name="The Broad Institute Genome Sequencing Center for Infectious Disease"/>
            <person name="Wu L."/>
            <person name="Ma J."/>
        </authorList>
    </citation>
    <scope>NUCLEOTIDE SEQUENCE [LARGE SCALE GENOMIC DNA]</scope>
    <source>
        <strain evidence="3">CGMCC 1.16026</strain>
    </source>
</reference>
<comment type="caution">
    <text evidence="2">The sequence shown here is derived from an EMBL/GenBank/DDBJ whole genome shotgun (WGS) entry which is preliminary data.</text>
</comment>
<accession>A0ABW1Z7W8</accession>
<sequence length="213" mass="23470">MSIEIRKDLRHLLGPARDQKQRPTCMAFASSDVHAAVRGVPFEELSTEFAYYHAAKRRPVFSPGAGVSMDNMIDAIREDGQPLESGWPYLEQLPADLSMYTPPAQPGDLFRRAGAIEQALDIAIAHLDQGLPVVLAIEISVEFYTPRPGIPIRAAVNSQTVGRHAIAAVGHGVDSGEEVFLIRNSWGTTWGDQGHAWISRHYLQPRLMSIGVY</sequence>
<dbReference type="PROSITE" id="PS00639">
    <property type="entry name" value="THIOL_PROTEASE_HIS"/>
    <property type="match status" value="1"/>
</dbReference>
<dbReference type="Proteomes" id="UP001596391">
    <property type="component" value="Unassembled WGS sequence"/>
</dbReference>
<dbReference type="SUPFAM" id="SSF54001">
    <property type="entry name" value="Cysteine proteinases"/>
    <property type="match status" value="1"/>
</dbReference>
<feature type="domain" description="Peptidase C1A papain C-terminal" evidence="1">
    <location>
        <begin position="3"/>
        <end position="212"/>
    </location>
</feature>
<dbReference type="InterPro" id="IPR000668">
    <property type="entry name" value="Peptidase_C1A_C"/>
</dbReference>